<dbReference type="Gene3D" id="3.40.50.11090">
    <property type="match status" value="1"/>
</dbReference>
<dbReference type="PATRIC" id="fig|1203610.3.peg.3524"/>
<reference evidence="3 4" key="1">
    <citation type="submission" date="2013-04" db="EMBL/GenBank/DDBJ databases">
        <title>The Genome Sequence of Parabacteroides gordonii DSM 23371.</title>
        <authorList>
            <consortium name="The Broad Institute Genomics Platform"/>
            <person name="Earl A."/>
            <person name="Ward D."/>
            <person name="Feldgarden M."/>
            <person name="Gevers D."/>
            <person name="Martens E."/>
            <person name="Sakamoto M."/>
            <person name="Benno Y."/>
            <person name="Suzuki N."/>
            <person name="Matsunaga N."/>
            <person name="Koshihara K."/>
            <person name="Seki M."/>
            <person name="Komiya H."/>
            <person name="Walker B."/>
            <person name="Young S."/>
            <person name="Zeng Q."/>
            <person name="Gargeya S."/>
            <person name="Fitzgerald M."/>
            <person name="Haas B."/>
            <person name="Abouelleil A."/>
            <person name="Allen A.W."/>
            <person name="Alvarado L."/>
            <person name="Arachchi H.M."/>
            <person name="Berlin A.M."/>
            <person name="Chapman S.B."/>
            <person name="Gainer-Dewar J."/>
            <person name="Goldberg J."/>
            <person name="Griggs A."/>
            <person name="Gujja S."/>
            <person name="Hansen M."/>
            <person name="Howarth C."/>
            <person name="Imamovic A."/>
            <person name="Ireland A."/>
            <person name="Larimer J."/>
            <person name="McCowan C."/>
            <person name="Murphy C."/>
            <person name="Pearson M."/>
            <person name="Poon T.W."/>
            <person name="Priest M."/>
            <person name="Roberts A."/>
            <person name="Saif S."/>
            <person name="Shea T."/>
            <person name="Sisk P."/>
            <person name="Sykes S."/>
            <person name="Wortman J."/>
            <person name="Nusbaum C."/>
            <person name="Birren B."/>
        </authorList>
    </citation>
    <scope>NUCLEOTIDE SEQUENCE [LARGE SCALE GENOMIC DNA]</scope>
    <source>
        <strain evidence="3 4">MS-1</strain>
    </source>
</reference>
<dbReference type="Gene3D" id="3.40.50.2000">
    <property type="entry name" value="Glycogen Phosphorylase B"/>
    <property type="match status" value="1"/>
</dbReference>
<protein>
    <recommendedName>
        <fullName evidence="2">Glycosyl transferase family 1 domain-containing protein</fullName>
    </recommendedName>
</protein>
<name>A0A0F5JAU9_9BACT</name>
<sequence length="362" mass="41743">MGKHICFLMPAVGYAPSGGFKVVFEYANRLANDGFQISIVFPAVHFYNTLSPQKKVKAIIRYLLNYSPKRYTPYNWFDLDRRIRLFPVWDLRESNVPAADIYIATAVQTAVYLNEYKNITAKHKFYFIQGFETWALPEEKVLETYTYPMHKVTIAPWLKGKIESVGGKVDLIYNGFDFNYFRKEINYADKNKYCITMLYHPMPEKGCKDAFEALQIVKNKFPKLLVNLFGFPKQPKDLPDWINYYQQPDKKTHNRLYNEAAIFINASHGEGFCLTPPEAMQCGCAVACTDIEGFKVVCQQGVTALLSPVKDPLALANNIERLITNNSLRYKLADNGNKYIQQFTWEKAYSKLKNLIESSVKE</sequence>
<dbReference type="GO" id="GO:0009103">
    <property type="term" value="P:lipopolysaccharide biosynthetic process"/>
    <property type="evidence" value="ECO:0007669"/>
    <property type="project" value="TreeGrafter"/>
</dbReference>
<dbReference type="PANTHER" id="PTHR46401:SF2">
    <property type="entry name" value="GLYCOSYLTRANSFERASE WBBK-RELATED"/>
    <property type="match status" value="1"/>
</dbReference>
<dbReference type="CDD" id="cd03801">
    <property type="entry name" value="GT4_PimA-like"/>
    <property type="match status" value="1"/>
</dbReference>
<dbReference type="GO" id="GO:0016757">
    <property type="term" value="F:glycosyltransferase activity"/>
    <property type="evidence" value="ECO:0007669"/>
    <property type="project" value="InterPro"/>
</dbReference>
<keyword evidence="1" id="KW-0808">Transferase</keyword>
<organism evidence="3 4">
    <name type="scientific">Parabacteroides gordonii MS-1 = DSM 23371</name>
    <dbReference type="NCBI Taxonomy" id="1203610"/>
    <lineage>
        <taxon>Bacteria</taxon>
        <taxon>Pseudomonadati</taxon>
        <taxon>Bacteroidota</taxon>
        <taxon>Bacteroidia</taxon>
        <taxon>Bacteroidales</taxon>
        <taxon>Tannerellaceae</taxon>
        <taxon>Parabacteroides</taxon>
    </lineage>
</organism>
<dbReference type="STRING" id="1203610.HMPREF1536_03457"/>
<evidence type="ECO:0000256" key="1">
    <source>
        <dbReference type="ARBA" id="ARBA00022679"/>
    </source>
</evidence>
<dbReference type="InterPro" id="IPR001296">
    <property type="entry name" value="Glyco_trans_1"/>
</dbReference>
<evidence type="ECO:0000259" key="2">
    <source>
        <dbReference type="Pfam" id="PF00534"/>
    </source>
</evidence>
<proteinExistence type="predicted"/>
<dbReference type="RefSeq" id="WP_028727558.1">
    <property type="nucleotide sequence ID" value="NZ_AUAE01000017.1"/>
</dbReference>
<dbReference type="HOGENOM" id="CLU_009583_43_0_10"/>
<comment type="caution">
    <text evidence="3">The sequence shown here is derived from an EMBL/GenBank/DDBJ whole genome shotgun (WGS) entry which is preliminary data.</text>
</comment>
<feature type="domain" description="Glycosyl transferase family 1" evidence="2">
    <location>
        <begin position="188"/>
        <end position="338"/>
    </location>
</feature>
<dbReference type="Pfam" id="PF00534">
    <property type="entry name" value="Glycos_transf_1"/>
    <property type="match status" value="1"/>
</dbReference>
<evidence type="ECO:0000313" key="3">
    <source>
        <dbReference type="EMBL" id="KKB54537.1"/>
    </source>
</evidence>
<dbReference type="EMBL" id="AQHW01000016">
    <property type="protein sequence ID" value="KKB54537.1"/>
    <property type="molecule type" value="Genomic_DNA"/>
</dbReference>
<dbReference type="Proteomes" id="UP000033035">
    <property type="component" value="Unassembled WGS sequence"/>
</dbReference>
<dbReference type="AlphaFoldDB" id="A0A0F5JAU9"/>
<keyword evidence="4" id="KW-1185">Reference proteome</keyword>
<accession>A0A0F5JAU9</accession>
<dbReference type="SUPFAM" id="SSF53756">
    <property type="entry name" value="UDP-Glycosyltransferase/glycogen phosphorylase"/>
    <property type="match status" value="1"/>
</dbReference>
<dbReference type="PANTHER" id="PTHR46401">
    <property type="entry name" value="GLYCOSYLTRANSFERASE WBBK-RELATED"/>
    <property type="match status" value="1"/>
</dbReference>
<evidence type="ECO:0000313" key="4">
    <source>
        <dbReference type="Proteomes" id="UP000033035"/>
    </source>
</evidence>
<gene>
    <name evidence="3" type="ORF">HMPREF1536_03457</name>
</gene>